<dbReference type="InterPro" id="IPR039997">
    <property type="entry name" value="TFE"/>
</dbReference>
<dbReference type="Proteomes" id="UP000242525">
    <property type="component" value="Unassembled WGS sequence"/>
</dbReference>
<feature type="compositionally biased region" description="Basic and acidic residues" evidence="4">
    <location>
        <begin position="308"/>
        <end position="318"/>
    </location>
</feature>
<evidence type="ECO:0000259" key="5">
    <source>
        <dbReference type="PROSITE" id="PS51344"/>
    </source>
</evidence>
<comment type="similarity">
    <text evidence="1">Belongs to the TFIIE alpha subunit family.</text>
</comment>
<feature type="compositionally biased region" description="Acidic residues" evidence="4">
    <location>
        <begin position="352"/>
        <end position="372"/>
    </location>
</feature>
<evidence type="ECO:0000256" key="1">
    <source>
        <dbReference type="ARBA" id="ARBA00008947"/>
    </source>
</evidence>
<feature type="compositionally biased region" description="Acidic residues" evidence="4">
    <location>
        <begin position="384"/>
        <end position="393"/>
    </location>
</feature>
<dbReference type="SUPFAM" id="SSF57783">
    <property type="entry name" value="Zinc beta-ribbon"/>
    <property type="match status" value="1"/>
</dbReference>
<evidence type="ECO:0000256" key="4">
    <source>
        <dbReference type="SAM" id="MobiDB-lite"/>
    </source>
</evidence>
<protein>
    <submittedName>
        <fullName evidence="6">Similar to Saccharomyces cerevisiae YKL028W TFA1 TFIIE large subunit</fullName>
    </submittedName>
</protein>
<dbReference type="PANTHER" id="PTHR13097">
    <property type="entry name" value="TRANSCRIPTION INITIATION FACTOR IIE, ALPHA SUBUNIT"/>
    <property type="match status" value="1"/>
</dbReference>
<reference evidence="6" key="1">
    <citation type="submission" date="2014-03" db="EMBL/GenBank/DDBJ databases">
        <authorList>
            <person name="Casaregola S."/>
        </authorList>
    </citation>
    <scope>NUCLEOTIDE SEQUENCE [LARGE SCALE GENOMIC DNA]</scope>
    <source>
        <strain evidence="6">CLIB 918</strain>
    </source>
</reference>
<name>A0A0J9XJR1_GEOCN</name>
<keyword evidence="3" id="KW-0804">Transcription</keyword>
<dbReference type="PANTHER" id="PTHR13097:SF7">
    <property type="entry name" value="GENERAL TRANSCRIPTION FACTOR IIE SUBUNIT 1"/>
    <property type="match status" value="1"/>
</dbReference>
<dbReference type="Pfam" id="PF02002">
    <property type="entry name" value="TFIIE_alpha"/>
    <property type="match status" value="1"/>
</dbReference>
<dbReference type="InterPro" id="IPR013083">
    <property type="entry name" value="Znf_RING/FYVE/PHD"/>
</dbReference>
<sequence length="393" mass="43421">MDVVKDLIRRVMRGFYDRRSVLIMDALLLHSVLTDDEMAQVLEMQKKDLRGLCAKLKIDHLLTDHIQKEDGFNRQKTFYYIHYTEAIDAIKWKMHGTVNKIKEDMVSDSHPQGYVCPMCGRRYTTLEVISTQSPDGMSFICDDCQNPLIEDDTSEESKANQERLRRLMDQLNPIISSLRRIDDTFIAENSFEEALAIAIPPAKSAPTNYNQHFNTHSRIPTGRSALQSQQVGGVSLQVNITSGAETAKLERKQEEDKARLAEENALPAWHLESTVGKSMYAGDGDRESGNNNTSDAGAAAAGGLDSKQGLDADDDKKAGAAGGFGDSDAPGANTTDNAVDEFFAKLNAKQQEEDDDDDDEDDDDDDDDEFEDVPVAVAPTVVGDLDDDDSDSD</sequence>
<evidence type="ECO:0000256" key="2">
    <source>
        <dbReference type="ARBA" id="ARBA00023015"/>
    </source>
</evidence>
<evidence type="ECO:0000313" key="7">
    <source>
        <dbReference type="Proteomes" id="UP000242525"/>
    </source>
</evidence>
<dbReference type="PROSITE" id="PS51344">
    <property type="entry name" value="HTH_TFE_IIE"/>
    <property type="match status" value="1"/>
</dbReference>
<feature type="domain" description="HTH TFE/IIEalpha-type" evidence="5">
    <location>
        <begin position="4"/>
        <end position="91"/>
    </location>
</feature>
<dbReference type="STRING" id="1173061.A0A0J9XJR1"/>
<dbReference type="GO" id="GO:0005673">
    <property type="term" value="C:transcription factor TFIIE complex"/>
    <property type="evidence" value="ECO:0007669"/>
    <property type="project" value="TreeGrafter"/>
</dbReference>
<proteinExistence type="inferred from homology"/>
<dbReference type="InterPro" id="IPR017919">
    <property type="entry name" value="TFIIE/TFIIEa_HTH"/>
</dbReference>
<dbReference type="InterPro" id="IPR024550">
    <property type="entry name" value="TFIIEa/SarR/Rpc3_HTH_dom"/>
</dbReference>
<dbReference type="AlphaFoldDB" id="A0A0J9XJR1"/>
<comment type="caution">
    <text evidence="6">The sequence shown here is derived from an EMBL/GenBank/DDBJ whole genome shotgun (WGS) entry which is preliminary data.</text>
</comment>
<dbReference type="SMART" id="SM00531">
    <property type="entry name" value="TFIIE"/>
    <property type="match status" value="1"/>
</dbReference>
<dbReference type="InterPro" id="IPR002853">
    <property type="entry name" value="TFIIE_asu"/>
</dbReference>
<dbReference type="Gene3D" id="3.30.40.10">
    <property type="entry name" value="Zinc/RING finger domain, C3HC4 (zinc finger)"/>
    <property type="match status" value="1"/>
</dbReference>
<accession>A0A0J9XJR1</accession>
<evidence type="ECO:0000256" key="3">
    <source>
        <dbReference type="ARBA" id="ARBA00023163"/>
    </source>
</evidence>
<dbReference type="OrthoDB" id="361102at2759"/>
<evidence type="ECO:0000313" key="6">
    <source>
        <dbReference type="EMBL" id="CDO57722.1"/>
    </source>
</evidence>
<keyword evidence="7" id="KW-1185">Reference proteome</keyword>
<dbReference type="EMBL" id="CCBN010000024">
    <property type="protein sequence ID" value="CDO57722.1"/>
    <property type="molecule type" value="Genomic_DNA"/>
</dbReference>
<organism evidence="6 7">
    <name type="scientific">Geotrichum candidum</name>
    <name type="common">Oospora lactis</name>
    <name type="synonym">Dipodascus geotrichum</name>
    <dbReference type="NCBI Taxonomy" id="1173061"/>
    <lineage>
        <taxon>Eukaryota</taxon>
        <taxon>Fungi</taxon>
        <taxon>Dikarya</taxon>
        <taxon>Ascomycota</taxon>
        <taxon>Saccharomycotina</taxon>
        <taxon>Dipodascomycetes</taxon>
        <taxon>Dipodascales</taxon>
        <taxon>Dipodascaceae</taxon>
        <taxon>Geotrichum</taxon>
    </lineage>
</organism>
<dbReference type="GO" id="GO:0006367">
    <property type="term" value="P:transcription initiation at RNA polymerase II promoter"/>
    <property type="evidence" value="ECO:0007669"/>
    <property type="project" value="InterPro"/>
</dbReference>
<feature type="region of interest" description="Disordered" evidence="4">
    <location>
        <begin position="278"/>
        <end position="393"/>
    </location>
</feature>
<gene>
    <name evidence="6" type="ORF">BN980_GECA24s01066g</name>
</gene>
<keyword evidence="2" id="KW-0805">Transcription regulation</keyword>